<name>A0A6N8TWA1_9STAP</name>
<evidence type="ECO:0000313" key="2">
    <source>
        <dbReference type="EMBL" id="MXQ49983.1"/>
    </source>
</evidence>
<evidence type="ECO:0000313" key="3">
    <source>
        <dbReference type="Proteomes" id="UP000436284"/>
    </source>
</evidence>
<dbReference type="EMBL" id="WUUK01000001">
    <property type="protein sequence ID" value="MXQ49983.1"/>
    <property type="molecule type" value="Genomic_DNA"/>
</dbReference>
<protein>
    <submittedName>
        <fullName evidence="2">N-acetyltransferase</fullName>
    </submittedName>
</protein>
<dbReference type="Gene3D" id="3.40.630.30">
    <property type="match status" value="1"/>
</dbReference>
<dbReference type="RefSeq" id="WP_160651667.1">
    <property type="nucleotide sequence ID" value="NZ_JBHRWU010000001.1"/>
</dbReference>
<dbReference type="InterPro" id="IPR016181">
    <property type="entry name" value="Acyl_CoA_acyltransferase"/>
</dbReference>
<sequence length="183" mass="21609">MSLRVEPVKRNSKDSTRIKQLYKNSFPANEQIPFWFLLWKARKKYIDFSAFYDEDVLVGFTYLISDKDVAFVFYLAIDDKQRSKGYGGLTLSKIRDLYPQNRIILNIEAIDEQANNNEQRIKRKRFYLKNGYKNNGYLVKSGKNWFEVLTKGGDVTPQEYSKLFKKLAGPLLSIFINPKYRNY</sequence>
<keyword evidence="2" id="KW-0808">Transferase</keyword>
<dbReference type="SUPFAM" id="SSF55729">
    <property type="entry name" value="Acyl-CoA N-acyltransferases (Nat)"/>
    <property type="match status" value="1"/>
</dbReference>
<dbReference type="OrthoDB" id="9127144at2"/>
<dbReference type="PROSITE" id="PS51186">
    <property type="entry name" value="GNAT"/>
    <property type="match status" value="1"/>
</dbReference>
<proteinExistence type="predicted"/>
<dbReference type="Proteomes" id="UP000436284">
    <property type="component" value="Unassembled WGS sequence"/>
</dbReference>
<dbReference type="InterPro" id="IPR000182">
    <property type="entry name" value="GNAT_dom"/>
</dbReference>
<reference evidence="2 3" key="1">
    <citation type="submission" date="2019-12" db="EMBL/GenBank/DDBJ databases">
        <title>Salinicoccus cyprini sp. nov., isolated from gastro-intestinal tract of mirror carp, Cyprinus carpio var. specularis, collected from Gobind Sagar Reservoir, Himachal Pradesh, India.</title>
        <authorList>
            <person name="Talwar C."/>
            <person name="Singh A.K."/>
            <person name="Lal R."/>
            <person name="Negi R.K."/>
        </authorList>
    </citation>
    <scope>NUCLEOTIDE SEQUENCE [LARGE SCALE GENOMIC DNA]</scope>
    <source>
        <strain evidence="2 3">J-82</strain>
    </source>
</reference>
<keyword evidence="3" id="KW-1185">Reference proteome</keyword>
<dbReference type="Pfam" id="PF00583">
    <property type="entry name" value="Acetyltransf_1"/>
    <property type="match status" value="1"/>
</dbReference>
<comment type="caution">
    <text evidence="2">The sequence shown here is derived from an EMBL/GenBank/DDBJ whole genome shotgun (WGS) entry which is preliminary data.</text>
</comment>
<organism evidence="2 3">
    <name type="scientific">Salinicoccus hispanicus</name>
    <dbReference type="NCBI Taxonomy" id="157225"/>
    <lineage>
        <taxon>Bacteria</taxon>
        <taxon>Bacillati</taxon>
        <taxon>Bacillota</taxon>
        <taxon>Bacilli</taxon>
        <taxon>Bacillales</taxon>
        <taxon>Staphylococcaceae</taxon>
        <taxon>Salinicoccus</taxon>
    </lineage>
</organism>
<dbReference type="GO" id="GO:0016747">
    <property type="term" value="F:acyltransferase activity, transferring groups other than amino-acyl groups"/>
    <property type="evidence" value="ECO:0007669"/>
    <property type="project" value="InterPro"/>
</dbReference>
<dbReference type="AlphaFoldDB" id="A0A6N8TWA1"/>
<feature type="domain" description="N-acetyltransferase" evidence="1">
    <location>
        <begin position="3"/>
        <end position="152"/>
    </location>
</feature>
<evidence type="ECO:0000259" key="1">
    <source>
        <dbReference type="PROSITE" id="PS51186"/>
    </source>
</evidence>
<gene>
    <name evidence="2" type="ORF">GQ671_01540</name>
</gene>
<accession>A0A6N8TWA1</accession>